<dbReference type="Pfam" id="PF13966">
    <property type="entry name" value="zf-RVT"/>
    <property type="match status" value="1"/>
</dbReference>
<dbReference type="InterPro" id="IPR044730">
    <property type="entry name" value="RNase_H-like_dom_plant"/>
</dbReference>
<dbReference type="OrthoDB" id="549558at2759"/>
<dbReference type="InterPro" id="IPR012337">
    <property type="entry name" value="RNaseH-like_sf"/>
</dbReference>
<dbReference type="InterPro" id="IPR036397">
    <property type="entry name" value="RNaseH_sf"/>
</dbReference>
<dbReference type="CDD" id="cd01650">
    <property type="entry name" value="RT_nLTR_like"/>
    <property type="match status" value="1"/>
</dbReference>
<evidence type="ECO:0000313" key="3">
    <source>
        <dbReference type="RefSeq" id="XP_038984386.1"/>
    </source>
</evidence>
<dbReference type="PANTHER" id="PTHR33116:SF78">
    <property type="entry name" value="OS12G0587133 PROTEIN"/>
    <property type="match status" value="1"/>
</dbReference>
<dbReference type="Pfam" id="PF13456">
    <property type="entry name" value="RVT_3"/>
    <property type="match status" value="1"/>
</dbReference>
<dbReference type="InterPro" id="IPR026960">
    <property type="entry name" value="RVT-Znf"/>
</dbReference>
<dbReference type="Pfam" id="PF00078">
    <property type="entry name" value="RVT_1"/>
    <property type="match status" value="1"/>
</dbReference>
<dbReference type="GeneID" id="120111407"/>
<dbReference type="Gene3D" id="3.30.420.10">
    <property type="entry name" value="Ribonuclease H-like superfamily/Ribonuclease H"/>
    <property type="match status" value="1"/>
</dbReference>
<dbReference type="PROSITE" id="PS50878">
    <property type="entry name" value="RT_POL"/>
    <property type="match status" value="1"/>
</dbReference>
<evidence type="ECO:0000313" key="2">
    <source>
        <dbReference type="Proteomes" id="UP000228380"/>
    </source>
</evidence>
<reference evidence="2" key="1">
    <citation type="journal article" date="2019" name="Nat. Commun.">
        <title>Genome-wide association mapping of date palm fruit traits.</title>
        <authorList>
            <person name="Hazzouri K.M."/>
            <person name="Gros-Balthazard M."/>
            <person name="Flowers J.M."/>
            <person name="Copetti D."/>
            <person name="Lemansour A."/>
            <person name="Lebrun M."/>
            <person name="Masmoudi K."/>
            <person name="Ferrand S."/>
            <person name="Dhar M.I."/>
            <person name="Fresquez Z.A."/>
            <person name="Rosas U."/>
            <person name="Zhang J."/>
            <person name="Talag J."/>
            <person name="Lee S."/>
            <person name="Kudrna D."/>
            <person name="Powell R.F."/>
            <person name="Leitch I.J."/>
            <person name="Krueger R.R."/>
            <person name="Wing R.A."/>
            <person name="Amiri K.M.A."/>
            <person name="Purugganan M.D."/>
        </authorList>
    </citation>
    <scope>NUCLEOTIDE SEQUENCE [LARGE SCALE GENOMIC DNA]</scope>
    <source>
        <strain evidence="2">cv. Khalas</strain>
    </source>
</reference>
<reference evidence="3" key="2">
    <citation type="submission" date="2025-08" db="UniProtKB">
        <authorList>
            <consortium name="RefSeq"/>
        </authorList>
    </citation>
    <scope>IDENTIFICATION</scope>
    <source>
        <tissue evidence="3">Young leaves</tissue>
    </source>
</reference>
<dbReference type="AlphaFoldDB" id="A0A8B9ACG5"/>
<dbReference type="SUPFAM" id="SSF56672">
    <property type="entry name" value="DNA/RNA polymerases"/>
    <property type="match status" value="1"/>
</dbReference>
<protein>
    <submittedName>
        <fullName evidence="3">Uncharacterized protein LOC120111407</fullName>
    </submittedName>
</protein>
<dbReference type="GO" id="GO:0003676">
    <property type="term" value="F:nucleic acid binding"/>
    <property type="evidence" value="ECO:0007669"/>
    <property type="project" value="InterPro"/>
</dbReference>
<organism evidence="2 3">
    <name type="scientific">Phoenix dactylifera</name>
    <name type="common">Date palm</name>
    <dbReference type="NCBI Taxonomy" id="42345"/>
    <lineage>
        <taxon>Eukaryota</taxon>
        <taxon>Viridiplantae</taxon>
        <taxon>Streptophyta</taxon>
        <taxon>Embryophyta</taxon>
        <taxon>Tracheophyta</taxon>
        <taxon>Spermatophyta</taxon>
        <taxon>Magnoliopsida</taxon>
        <taxon>Liliopsida</taxon>
        <taxon>Arecaceae</taxon>
        <taxon>Coryphoideae</taxon>
        <taxon>Phoeniceae</taxon>
        <taxon>Phoenix</taxon>
    </lineage>
</organism>
<evidence type="ECO:0000259" key="1">
    <source>
        <dbReference type="PROSITE" id="PS50878"/>
    </source>
</evidence>
<dbReference type="KEGG" id="pda:120111407"/>
<dbReference type="SUPFAM" id="SSF53098">
    <property type="entry name" value="Ribonuclease H-like"/>
    <property type="match status" value="1"/>
</dbReference>
<sequence length="874" mass="97653">MAPPLSRVSEEETTALISPVSDREISEAVRSLAGDKAPGPDGFPPLFFQRYWMIVGRDVTAAIQQFFRTAVMAGDWQRTFITLIPKRQDASEPGHFRPISLCTTLYKATARILAGRLRDVLPRLISPEQGAFLEGRSISDNVLIAQEFMFDLGRAPMRRSLMGVKLDMERAYDRVRWDFLQQSLQEFGFHEIWISWVMGCVRAPSFAILVNDALSRSLRRAVATQELEVYRPAVGASPISHLLFADDCLLLARSSRQVAQAIGQILQDYCAASGQRVNLTKSAIIFSPKTKVEVRRSILESLGVGEQEGTMTYLGVPLSGHRLRSRDCTSMELSIRRRLEGWQMLTLSMMGRITLVRLVLTSIPIFLLSNAIIPVRVLRSFEQLFRKFIWGRSSGRGGVHLLAWDVVCQPTSHGGLGVQSLVARRKALVARHAARFVLEPESMWSSLMRAKYGTLVPGARAGRHHSPIWREMCASAGVVLPEIRWTIGDGRSIDVLQDSWVTELPICCMPTMVDSTRLSGCRVSELLTLEGGRWREELIREVFGEQLAESVLSLPVPSGGGADRLVWMPTGRSRVRVRDLHALIGREPARQIEGGWIWRMRIHPRVALFIWKVAWGCLPTRSILVRRGMAVSQCCEECADIEETIEHVLLRCPRAREIWRRSPVLLPDSVVFAQDLIHMECRSFRGEEVVSEDGGTQSDAICEGGSCGYRRVFFWVNFDGSRSADGVTGGVGFVIRDHLGRMIAAGGRRTPGLTVVGAELQAAWEGISYAWHVLGVERVCLEGDSSVVIDWIRGADRFGDGHPLVRETRGLVRLMGEVQIGHVFREANRAADWVASFVARHSGDFQWTSVSDVHPSLYLLLSRDMAGCTHVRVI</sequence>
<dbReference type="RefSeq" id="XP_038984386.1">
    <property type="nucleotide sequence ID" value="XM_039128458.1"/>
</dbReference>
<feature type="domain" description="Reverse transcriptase" evidence="1">
    <location>
        <begin position="65"/>
        <end position="318"/>
    </location>
</feature>
<gene>
    <name evidence="3" type="primary">LOC120111407</name>
</gene>
<dbReference type="Proteomes" id="UP000228380">
    <property type="component" value="Chromosome 7"/>
</dbReference>
<accession>A0A8B9ACG5</accession>
<name>A0A8B9ACG5_PHODC</name>
<dbReference type="GO" id="GO:0004523">
    <property type="term" value="F:RNA-DNA hybrid ribonuclease activity"/>
    <property type="evidence" value="ECO:0007669"/>
    <property type="project" value="InterPro"/>
</dbReference>
<dbReference type="InterPro" id="IPR000477">
    <property type="entry name" value="RT_dom"/>
</dbReference>
<keyword evidence="2" id="KW-1185">Reference proteome</keyword>
<proteinExistence type="predicted"/>
<dbReference type="InterPro" id="IPR002156">
    <property type="entry name" value="RNaseH_domain"/>
</dbReference>
<dbReference type="CDD" id="cd06222">
    <property type="entry name" value="RNase_H_like"/>
    <property type="match status" value="1"/>
</dbReference>
<dbReference type="InterPro" id="IPR043502">
    <property type="entry name" value="DNA/RNA_pol_sf"/>
</dbReference>
<dbReference type="PANTHER" id="PTHR33116">
    <property type="entry name" value="REVERSE TRANSCRIPTASE ZINC-BINDING DOMAIN-CONTAINING PROTEIN-RELATED-RELATED"/>
    <property type="match status" value="1"/>
</dbReference>